<evidence type="ECO:0000259" key="1">
    <source>
        <dbReference type="Pfam" id="PF21806"/>
    </source>
</evidence>
<keyword evidence="3" id="KW-1185">Reference proteome</keyword>
<comment type="caution">
    <text evidence="2">The sequence shown here is derived from an EMBL/GenBank/DDBJ whole genome shotgun (WGS) entry which is preliminary data.</text>
</comment>
<dbReference type="EMBL" id="JADPRT010000001">
    <property type="protein sequence ID" value="MBF9066424.1"/>
    <property type="molecule type" value="Genomic_DNA"/>
</dbReference>
<dbReference type="Pfam" id="PF21806">
    <property type="entry name" value="DUF6879"/>
    <property type="match status" value="1"/>
</dbReference>
<accession>A0A931FDE3</accession>
<proteinExistence type="predicted"/>
<dbReference type="RefSeq" id="WP_196191631.1">
    <property type="nucleotide sequence ID" value="NZ_JADPRT010000001.1"/>
</dbReference>
<reference evidence="2" key="1">
    <citation type="submission" date="2020-11" db="EMBL/GenBank/DDBJ databases">
        <title>Isolation and identification of active actinomycetes.</title>
        <authorList>
            <person name="Yu B."/>
        </authorList>
    </citation>
    <scope>NUCLEOTIDE SEQUENCE</scope>
    <source>
        <strain evidence="2">NEAU-YB345</strain>
    </source>
</reference>
<dbReference type="Proteomes" id="UP000657385">
    <property type="component" value="Unassembled WGS sequence"/>
</dbReference>
<evidence type="ECO:0000313" key="3">
    <source>
        <dbReference type="Proteomes" id="UP000657385"/>
    </source>
</evidence>
<name>A0A931FDE3_9ACTN</name>
<sequence length="172" mass="19900">MQPDWTELIGSAGEFARHLELRDRYLVPDEEIEFEAWKRDGSLDADAEGDGWQWWTGLVRSALGRGCSVQRLRIVSEPVTEYTRWLHAITAANVAAGEQVRWLPRTMARDLLIPAEDFWLLDDHTVAFNELDGDGNSHGWDVRNDEELAVRMCVAWSELWDRAIPHEKYEIH</sequence>
<organism evidence="2 3">
    <name type="scientific">Streptacidiphilus fuscans</name>
    <dbReference type="NCBI Taxonomy" id="2789292"/>
    <lineage>
        <taxon>Bacteria</taxon>
        <taxon>Bacillati</taxon>
        <taxon>Actinomycetota</taxon>
        <taxon>Actinomycetes</taxon>
        <taxon>Kitasatosporales</taxon>
        <taxon>Streptomycetaceae</taxon>
        <taxon>Streptacidiphilus</taxon>
    </lineage>
</organism>
<evidence type="ECO:0000313" key="2">
    <source>
        <dbReference type="EMBL" id="MBF9066424.1"/>
    </source>
</evidence>
<protein>
    <recommendedName>
        <fullName evidence="1">DUF6879 domain-containing protein</fullName>
    </recommendedName>
</protein>
<dbReference type="AlphaFoldDB" id="A0A931FDE3"/>
<dbReference type="InterPro" id="IPR049244">
    <property type="entry name" value="DUF6879"/>
</dbReference>
<gene>
    <name evidence="2" type="ORF">I2501_00050</name>
</gene>
<feature type="domain" description="DUF6879" evidence="1">
    <location>
        <begin position="4"/>
        <end position="169"/>
    </location>
</feature>